<evidence type="ECO:0000256" key="2">
    <source>
        <dbReference type="SAM" id="MobiDB-lite"/>
    </source>
</evidence>
<gene>
    <name evidence="4" type="ORF">ACFSJG_07795</name>
</gene>
<dbReference type="Pfam" id="PF00823">
    <property type="entry name" value="PPE"/>
    <property type="match status" value="1"/>
</dbReference>
<reference evidence="5" key="1">
    <citation type="journal article" date="2019" name="Int. J. Syst. Evol. Microbiol.">
        <title>The Global Catalogue of Microorganisms (GCM) 10K type strain sequencing project: providing services to taxonomists for standard genome sequencing and annotation.</title>
        <authorList>
            <consortium name="The Broad Institute Genomics Platform"/>
            <consortium name="The Broad Institute Genome Sequencing Center for Infectious Disease"/>
            <person name="Wu L."/>
            <person name="Ma J."/>
        </authorList>
    </citation>
    <scope>NUCLEOTIDE SEQUENCE [LARGE SCALE GENOMIC DNA]</scope>
    <source>
        <strain evidence="5">DT72</strain>
    </source>
</reference>
<dbReference type="Gene3D" id="1.20.1260.20">
    <property type="entry name" value="PPE superfamily"/>
    <property type="match status" value="1"/>
</dbReference>
<feature type="region of interest" description="Disordered" evidence="2">
    <location>
        <begin position="168"/>
        <end position="195"/>
    </location>
</feature>
<protein>
    <submittedName>
        <fullName evidence="4">PPE domain-containing protein</fullName>
    </submittedName>
</protein>
<comment type="caution">
    <text evidence="4">The sequence shown here is derived from an EMBL/GenBank/DDBJ whole genome shotgun (WGS) entry which is preliminary data.</text>
</comment>
<organism evidence="4 5">
    <name type="scientific">Rhodococcus gannanensis</name>
    <dbReference type="NCBI Taxonomy" id="1960308"/>
    <lineage>
        <taxon>Bacteria</taxon>
        <taxon>Bacillati</taxon>
        <taxon>Actinomycetota</taxon>
        <taxon>Actinomycetes</taxon>
        <taxon>Mycobacteriales</taxon>
        <taxon>Nocardiaceae</taxon>
        <taxon>Rhodococcus</taxon>
    </lineage>
</organism>
<dbReference type="SUPFAM" id="SSF140459">
    <property type="entry name" value="PE/PPE dimer-like"/>
    <property type="match status" value="1"/>
</dbReference>
<name>A0ABW4P2B7_9NOCA</name>
<feature type="region of interest" description="Disordered" evidence="2">
    <location>
        <begin position="273"/>
        <end position="320"/>
    </location>
</feature>
<keyword evidence="5" id="KW-1185">Reference proteome</keyword>
<dbReference type="EMBL" id="JBHUFB010000009">
    <property type="protein sequence ID" value="MFD1812111.1"/>
    <property type="molecule type" value="Genomic_DNA"/>
</dbReference>
<evidence type="ECO:0000256" key="1">
    <source>
        <dbReference type="ARBA" id="ARBA00010652"/>
    </source>
</evidence>
<dbReference type="RefSeq" id="WP_378484630.1">
    <property type="nucleotide sequence ID" value="NZ_JBHUFB010000009.1"/>
</dbReference>
<comment type="similarity">
    <text evidence="1">Belongs to the mycobacterial PPE family.</text>
</comment>
<evidence type="ECO:0000313" key="4">
    <source>
        <dbReference type="EMBL" id="MFD1812111.1"/>
    </source>
</evidence>
<dbReference type="InterPro" id="IPR000030">
    <property type="entry name" value="PPE_dom"/>
</dbReference>
<evidence type="ECO:0000259" key="3">
    <source>
        <dbReference type="Pfam" id="PF00823"/>
    </source>
</evidence>
<dbReference type="InterPro" id="IPR038332">
    <property type="entry name" value="PPE_sf"/>
</dbReference>
<feature type="domain" description="PPE" evidence="3">
    <location>
        <begin position="10"/>
        <end position="165"/>
    </location>
</feature>
<sequence length="387" mass="37645">MTLGFTGVVWYPRGATVNSTTLNGGIGPAPLTAASSAWASVSTSLADATLTITKVMADLAVGWEGTAATAALSRLAPFQVWTEEASAQAATASAKAAALATAHTVARATMPSLAEIAVVQAAKVAAYAASGALAGAGAAAEAADRAMDLRASLVMEAYESASTIVTTPQSFTPPPPLSNAAAAAPGDTQQPPVPTNDPLTDFLVNPAQAVQNAVGAALAQPANPAVVSAASQAGSIVGTGLSTVAQASASFAPAAAAAIGGAGVVQTDPAAARATTGAQTHAARAGSGGMSGLPGSSGSSRVTLPDGWGGGAGNAGRAAPTGVAAPIAEPVRVEPAAGRSQHVGAPMGSGGAHASEEEERRSRGYLKNFEHFEDGRVVIPSVIGGDR</sequence>
<dbReference type="Proteomes" id="UP001597286">
    <property type="component" value="Unassembled WGS sequence"/>
</dbReference>
<evidence type="ECO:0000313" key="5">
    <source>
        <dbReference type="Proteomes" id="UP001597286"/>
    </source>
</evidence>
<feature type="region of interest" description="Disordered" evidence="2">
    <location>
        <begin position="335"/>
        <end position="361"/>
    </location>
</feature>
<proteinExistence type="inferred from homology"/>
<accession>A0ABW4P2B7</accession>